<dbReference type="OrthoDB" id="1013954at2"/>
<feature type="domain" description="MAM" evidence="2">
    <location>
        <begin position="348"/>
        <end position="520"/>
    </location>
</feature>
<feature type="chain" id="PRO_5020259311" description="MAM domain-containing protein" evidence="1">
    <location>
        <begin position="22"/>
        <end position="520"/>
    </location>
</feature>
<proteinExistence type="predicted"/>
<evidence type="ECO:0000313" key="4">
    <source>
        <dbReference type="Proteomes" id="UP000295781"/>
    </source>
</evidence>
<sequence>MTSWIPWVLSAVALTDLGCSAASSAGSAGAGAAGGSGGAPASAVSSGGGGGSGGAPPCEIDCSLVPTSQCMAAVCNEATRECELVPSAGGEPCDDRDACTVGETCEDGVCQGGAQEDCGVTPDACHVVTCVDAGGAPRCGLEPREDGTPCVTDDRCVLNATCQGGVCAGTQRDCFFFQVPDSCHVGVCNPATGACEAVPGNEGQPCADSGDLCMVGKTCQGGRCEGGAPRDCSALSVGCDEGVCDPGSGNCYAEPIAPGGACLSGTDECNRGVCDEQGACISIPTPGEWCPSETVGCTRGVCSDDGVCTPRPVPDGGACVDSDWCTVGETCLAGVCQGGAAEAPTVYFRDTFESNAAGWELGPTWEIGQATSSSGHTYGHADPASDHTATSDNGVAGVVIGGNAPVSAHPYYYLTSPVVDAEFDGGVYLTYWRFLNSDEAPHMTNRVEVFDGARWVVLFESGSYPGVRDAAWKKVSHDLTPYKNASLRVRFGYAIGRDTFVDSVSSWNLDDVEIANAACP</sequence>
<dbReference type="Proteomes" id="UP000295781">
    <property type="component" value="Chromosome"/>
</dbReference>
<evidence type="ECO:0000259" key="2">
    <source>
        <dbReference type="PROSITE" id="PS50060"/>
    </source>
</evidence>
<protein>
    <recommendedName>
        <fullName evidence="2">MAM domain-containing protein</fullName>
    </recommendedName>
</protein>
<dbReference type="EMBL" id="CP012670">
    <property type="protein sequence ID" value="AUX20370.1"/>
    <property type="molecule type" value="Genomic_DNA"/>
</dbReference>
<dbReference type="Gene3D" id="2.60.120.200">
    <property type="match status" value="1"/>
</dbReference>
<feature type="signal peptide" evidence="1">
    <location>
        <begin position="1"/>
        <end position="21"/>
    </location>
</feature>
<dbReference type="InterPro" id="IPR000998">
    <property type="entry name" value="MAM_dom"/>
</dbReference>
<dbReference type="PROSITE" id="PS50060">
    <property type="entry name" value="MAM_2"/>
    <property type="match status" value="1"/>
</dbReference>
<accession>A0A4P2PUT5</accession>
<dbReference type="PRINTS" id="PR00011">
    <property type="entry name" value="EGFLAMININ"/>
</dbReference>
<gene>
    <name evidence="3" type="ORF">SOCEGT47_008390</name>
</gene>
<dbReference type="InterPro" id="IPR013320">
    <property type="entry name" value="ConA-like_dom_sf"/>
</dbReference>
<dbReference type="GO" id="GO:0016020">
    <property type="term" value="C:membrane"/>
    <property type="evidence" value="ECO:0007669"/>
    <property type="project" value="InterPro"/>
</dbReference>
<keyword evidence="1" id="KW-0732">Signal</keyword>
<evidence type="ECO:0000313" key="3">
    <source>
        <dbReference type="EMBL" id="AUX20370.1"/>
    </source>
</evidence>
<name>A0A4P2PUT5_SORCE</name>
<dbReference type="RefSeq" id="WP_129345480.1">
    <property type="nucleotide sequence ID" value="NZ_CP012670.1"/>
</dbReference>
<dbReference type="SUPFAM" id="SSF49899">
    <property type="entry name" value="Concanavalin A-like lectins/glucanases"/>
    <property type="match status" value="1"/>
</dbReference>
<dbReference type="AlphaFoldDB" id="A0A4P2PUT5"/>
<organism evidence="3 4">
    <name type="scientific">Sorangium cellulosum</name>
    <name type="common">Polyangium cellulosum</name>
    <dbReference type="NCBI Taxonomy" id="56"/>
    <lineage>
        <taxon>Bacteria</taxon>
        <taxon>Pseudomonadati</taxon>
        <taxon>Myxococcota</taxon>
        <taxon>Polyangia</taxon>
        <taxon>Polyangiales</taxon>
        <taxon>Polyangiaceae</taxon>
        <taxon>Sorangium</taxon>
    </lineage>
</organism>
<evidence type="ECO:0000256" key="1">
    <source>
        <dbReference type="SAM" id="SignalP"/>
    </source>
</evidence>
<reference evidence="3 4" key="1">
    <citation type="submission" date="2015-09" db="EMBL/GenBank/DDBJ databases">
        <title>Sorangium comparison.</title>
        <authorList>
            <person name="Zaburannyi N."/>
            <person name="Bunk B."/>
            <person name="Overmann J."/>
            <person name="Mueller R."/>
        </authorList>
    </citation>
    <scope>NUCLEOTIDE SEQUENCE [LARGE SCALE GENOMIC DNA]</scope>
    <source>
        <strain evidence="3 4">So ceGT47</strain>
    </source>
</reference>